<proteinExistence type="predicted"/>
<dbReference type="EnsemblPlants" id="ONIVA01G37730.1">
    <property type="protein sequence ID" value="ONIVA01G37730.1"/>
    <property type="gene ID" value="ONIVA01G37730"/>
</dbReference>
<dbReference type="AlphaFoldDB" id="A0A0E0FU31"/>
<sequence length="84" mass="9831">MDRACVSLGLFVLSFVNCMLPSWQPVISFVFLRALSHSEIWIQLQPFQVFFFLTTRTRRCEVLLIEQDFSERRKPATGMNMGKN</sequence>
<dbReference type="Gramene" id="ONIVA01G37730.1">
    <property type="protein sequence ID" value="ONIVA01G37730.1"/>
    <property type="gene ID" value="ONIVA01G37730"/>
</dbReference>
<evidence type="ECO:0000313" key="2">
    <source>
        <dbReference type="EnsemblPlants" id="ONIVA01G37730.1"/>
    </source>
</evidence>
<name>A0A0E0FU31_ORYNI</name>
<dbReference type="Proteomes" id="UP000006591">
    <property type="component" value="Chromosome 1"/>
</dbReference>
<evidence type="ECO:0008006" key="4">
    <source>
        <dbReference type="Google" id="ProtNLM"/>
    </source>
</evidence>
<evidence type="ECO:0000313" key="3">
    <source>
        <dbReference type="Proteomes" id="UP000006591"/>
    </source>
</evidence>
<reference evidence="2" key="2">
    <citation type="submission" date="2018-04" db="EMBL/GenBank/DDBJ databases">
        <title>OnivRS2 (Oryza nivara Reference Sequence Version 2).</title>
        <authorList>
            <person name="Zhang J."/>
            <person name="Kudrna D."/>
            <person name="Lee S."/>
            <person name="Talag J."/>
            <person name="Rajasekar S."/>
            <person name="Welchert J."/>
            <person name="Hsing Y.-I."/>
            <person name="Wing R.A."/>
        </authorList>
    </citation>
    <scope>NUCLEOTIDE SEQUENCE [LARGE SCALE GENOMIC DNA]</scope>
</reference>
<organism evidence="2">
    <name type="scientific">Oryza nivara</name>
    <name type="common">Indian wild rice</name>
    <name type="synonym">Oryza sativa f. spontanea</name>
    <dbReference type="NCBI Taxonomy" id="4536"/>
    <lineage>
        <taxon>Eukaryota</taxon>
        <taxon>Viridiplantae</taxon>
        <taxon>Streptophyta</taxon>
        <taxon>Embryophyta</taxon>
        <taxon>Tracheophyta</taxon>
        <taxon>Spermatophyta</taxon>
        <taxon>Magnoliopsida</taxon>
        <taxon>Liliopsida</taxon>
        <taxon>Poales</taxon>
        <taxon>Poaceae</taxon>
        <taxon>BOP clade</taxon>
        <taxon>Oryzoideae</taxon>
        <taxon>Oryzeae</taxon>
        <taxon>Oryzinae</taxon>
        <taxon>Oryza</taxon>
    </lineage>
</organism>
<dbReference type="HOGENOM" id="CLU_2531304_0_0_1"/>
<feature type="signal peptide" evidence="1">
    <location>
        <begin position="1"/>
        <end position="18"/>
    </location>
</feature>
<evidence type="ECO:0000256" key="1">
    <source>
        <dbReference type="SAM" id="SignalP"/>
    </source>
</evidence>
<feature type="chain" id="PRO_5002359756" description="Secreted protein" evidence="1">
    <location>
        <begin position="19"/>
        <end position="84"/>
    </location>
</feature>
<protein>
    <recommendedName>
        <fullName evidence="4">Secreted protein</fullName>
    </recommendedName>
</protein>
<reference evidence="2" key="1">
    <citation type="submission" date="2015-04" db="UniProtKB">
        <authorList>
            <consortium name="EnsemblPlants"/>
        </authorList>
    </citation>
    <scope>IDENTIFICATION</scope>
    <source>
        <strain evidence="2">SL10</strain>
    </source>
</reference>
<accession>A0A0E0FU31</accession>
<keyword evidence="1" id="KW-0732">Signal</keyword>
<keyword evidence="3" id="KW-1185">Reference proteome</keyword>